<dbReference type="PANTHER" id="PTHR11452:SF75">
    <property type="entry name" value="ALPHA-GALACTOSIDASE MEL1"/>
    <property type="match status" value="1"/>
</dbReference>
<reference evidence="10" key="1">
    <citation type="journal article" date="2021" name="Nat. Commun.">
        <title>Genetic determinants of endophytism in the Arabidopsis root mycobiome.</title>
        <authorList>
            <person name="Mesny F."/>
            <person name="Miyauchi S."/>
            <person name="Thiergart T."/>
            <person name="Pickel B."/>
            <person name="Atanasova L."/>
            <person name="Karlsson M."/>
            <person name="Huettel B."/>
            <person name="Barry K.W."/>
            <person name="Haridas S."/>
            <person name="Chen C."/>
            <person name="Bauer D."/>
            <person name="Andreopoulos W."/>
            <person name="Pangilinan J."/>
            <person name="LaButti K."/>
            <person name="Riley R."/>
            <person name="Lipzen A."/>
            <person name="Clum A."/>
            <person name="Drula E."/>
            <person name="Henrissat B."/>
            <person name="Kohler A."/>
            <person name="Grigoriev I.V."/>
            <person name="Martin F.M."/>
            <person name="Hacquard S."/>
        </authorList>
    </citation>
    <scope>NUCLEOTIDE SEQUENCE</scope>
    <source>
        <strain evidence="10">MPI-CAGE-AT-0016</strain>
    </source>
</reference>
<dbReference type="Pfam" id="PF17801">
    <property type="entry name" value="Melibiase_C"/>
    <property type="match status" value="1"/>
</dbReference>
<dbReference type="GO" id="GO:0004557">
    <property type="term" value="F:alpha-galactosidase activity"/>
    <property type="evidence" value="ECO:0007669"/>
    <property type="project" value="UniProtKB-EC"/>
</dbReference>
<dbReference type="CDD" id="cd14792">
    <property type="entry name" value="GH27"/>
    <property type="match status" value="1"/>
</dbReference>
<keyword evidence="11" id="KW-1185">Reference proteome</keyword>
<accession>A0A8K0X5Z3</accession>
<dbReference type="Gene3D" id="2.60.40.1180">
    <property type="entry name" value="Golgi alpha-mannosidase II"/>
    <property type="match status" value="1"/>
</dbReference>
<dbReference type="SUPFAM" id="SSF51011">
    <property type="entry name" value="Glycosyl hydrolase domain"/>
    <property type="match status" value="1"/>
</dbReference>
<name>A0A8K0X5Z3_9PEZI</name>
<keyword evidence="7" id="KW-1015">Disulfide bond</keyword>
<protein>
    <recommendedName>
        <fullName evidence="3 7">Alpha-galactosidase</fullName>
        <ecNumber evidence="3 7">3.2.1.22</ecNumber>
    </recommendedName>
    <alternativeName>
        <fullName evidence="7">Melibiase</fullName>
    </alternativeName>
</protein>
<keyword evidence="6 7" id="KW-0326">Glycosidase</keyword>
<comment type="similarity">
    <text evidence="2 7">Belongs to the glycosyl hydrolase 27 family.</text>
</comment>
<proteinExistence type="inferred from homology"/>
<comment type="caution">
    <text evidence="10">The sequence shown here is derived from an EMBL/GenBank/DDBJ whole genome shotgun (WGS) entry which is preliminary data.</text>
</comment>
<dbReference type="SUPFAM" id="SSF51445">
    <property type="entry name" value="(Trans)glycosidases"/>
    <property type="match status" value="1"/>
</dbReference>
<dbReference type="GO" id="GO:0005975">
    <property type="term" value="P:carbohydrate metabolic process"/>
    <property type="evidence" value="ECO:0007669"/>
    <property type="project" value="InterPro"/>
</dbReference>
<dbReference type="InterPro" id="IPR041233">
    <property type="entry name" value="Melibiase_C"/>
</dbReference>
<dbReference type="EC" id="3.2.1.22" evidence="3 7"/>
<dbReference type="InterPro" id="IPR002241">
    <property type="entry name" value="Glyco_hydro_27"/>
</dbReference>
<dbReference type="InterPro" id="IPR017853">
    <property type="entry name" value="GH"/>
</dbReference>
<keyword evidence="4 8" id="KW-0732">Signal</keyword>
<dbReference type="FunFam" id="3.20.20.70:FF:000197">
    <property type="entry name" value="Alpha-galactosidase"/>
    <property type="match status" value="1"/>
</dbReference>
<dbReference type="Gene3D" id="3.20.20.70">
    <property type="entry name" value="Aldolase class I"/>
    <property type="match status" value="1"/>
</dbReference>
<evidence type="ECO:0000256" key="5">
    <source>
        <dbReference type="ARBA" id="ARBA00022801"/>
    </source>
</evidence>
<dbReference type="InterPro" id="IPR013785">
    <property type="entry name" value="Aldolase_TIM"/>
</dbReference>
<evidence type="ECO:0000313" key="11">
    <source>
        <dbReference type="Proteomes" id="UP000813385"/>
    </source>
</evidence>
<dbReference type="InterPro" id="IPR013780">
    <property type="entry name" value="Glyco_hydro_b"/>
</dbReference>
<evidence type="ECO:0000256" key="6">
    <source>
        <dbReference type="ARBA" id="ARBA00023295"/>
    </source>
</evidence>
<evidence type="ECO:0000256" key="1">
    <source>
        <dbReference type="ARBA" id="ARBA00001255"/>
    </source>
</evidence>
<feature type="domain" description="Alpha galactosidase C-terminal" evidence="9">
    <location>
        <begin position="320"/>
        <end position="391"/>
    </location>
</feature>
<organism evidence="10 11">
    <name type="scientific">Plectosphaerella cucumerina</name>
    <dbReference type="NCBI Taxonomy" id="40658"/>
    <lineage>
        <taxon>Eukaryota</taxon>
        <taxon>Fungi</taxon>
        <taxon>Dikarya</taxon>
        <taxon>Ascomycota</taxon>
        <taxon>Pezizomycotina</taxon>
        <taxon>Sordariomycetes</taxon>
        <taxon>Hypocreomycetidae</taxon>
        <taxon>Glomerellales</taxon>
        <taxon>Plectosphaerellaceae</taxon>
        <taxon>Plectosphaerella</taxon>
    </lineage>
</organism>
<gene>
    <name evidence="10" type="ORF">B0T11DRAFT_339936</name>
</gene>
<keyword evidence="5 7" id="KW-0378">Hydrolase</keyword>
<dbReference type="Pfam" id="PF16499">
    <property type="entry name" value="Melibiase_2"/>
    <property type="match status" value="1"/>
</dbReference>
<evidence type="ECO:0000313" key="10">
    <source>
        <dbReference type="EMBL" id="KAH7363315.1"/>
    </source>
</evidence>
<comment type="catalytic activity">
    <reaction evidence="1 7">
        <text>Hydrolysis of terminal, non-reducing alpha-D-galactose residues in alpha-D-galactosides, including galactose oligosaccharides, galactomannans and galactolipids.</text>
        <dbReference type="EC" id="3.2.1.22"/>
    </reaction>
</comment>
<dbReference type="PRINTS" id="PR00740">
    <property type="entry name" value="GLHYDRLASE27"/>
</dbReference>
<sequence length="546" mass="59655">MVGSTWKAAALAGLPLALGKTVKSPTPPMGWNSYNKYNCFPNEEIIKLNAKGLSDLGFRELGYEVVTVDCGWPDVNRDAEGRLQWNKELFPSGPEALGDYIHDLGLKFGLYSGAGYLQCGSDSIPASLGFEEIDARSFAEWKGDTLKYDNCYATSRTNMVDSTSAEAQSPNRFIKMAEALNQTDRDIEYYLCQWGIGTNVPDWAAPLGNTWRMSNDIFNAWRAIWRIVNQAVPHLQHTGPGAFADLDMLIIGLNALSVEEEHFHFGFWAMAKSPLMIGGVMDSAQIPVHSLEVMRNKEVIDINQDPLATAARLVARYTEEEWDVWAGELSGGRKVLGVANWKNETQTVNVDLRLAGVASATTRDVWAHADGAISGVETFELKAHELRLLVLSDIEAAEVPSPSGAYYSVENAVIEGGSARLVQCGAGECLPNGVKVGNIDKGANVTFSDVEAPVDGSAFVGIDFINYDYHHTIGDWESNTRNMTVAVNDEAPKRWAFPLAGGDWTETGRLTVELDGFVKGGANKVVFGGVTPNRWAPDLVGFEFLQ</sequence>
<evidence type="ECO:0000256" key="2">
    <source>
        <dbReference type="ARBA" id="ARBA00009743"/>
    </source>
</evidence>
<feature type="signal peptide" evidence="8">
    <location>
        <begin position="1"/>
        <end position="19"/>
    </location>
</feature>
<feature type="chain" id="PRO_5035446249" description="Alpha-galactosidase" evidence="8">
    <location>
        <begin position="20"/>
        <end position="546"/>
    </location>
</feature>
<evidence type="ECO:0000256" key="8">
    <source>
        <dbReference type="SAM" id="SignalP"/>
    </source>
</evidence>
<evidence type="ECO:0000256" key="3">
    <source>
        <dbReference type="ARBA" id="ARBA00012755"/>
    </source>
</evidence>
<dbReference type="CDD" id="cd04081">
    <property type="entry name" value="CBM35_galactosidase-like"/>
    <property type="match status" value="1"/>
</dbReference>
<evidence type="ECO:0000259" key="9">
    <source>
        <dbReference type="Pfam" id="PF17801"/>
    </source>
</evidence>
<dbReference type="Gene3D" id="2.60.120.260">
    <property type="entry name" value="Galactose-binding domain-like"/>
    <property type="match status" value="1"/>
</dbReference>
<dbReference type="Proteomes" id="UP000813385">
    <property type="component" value="Unassembled WGS sequence"/>
</dbReference>
<dbReference type="EMBL" id="JAGPXD010000003">
    <property type="protein sequence ID" value="KAH7363315.1"/>
    <property type="molecule type" value="Genomic_DNA"/>
</dbReference>
<dbReference type="AlphaFoldDB" id="A0A8K0X5Z3"/>
<dbReference type="PANTHER" id="PTHR11452">
    <property type="entry name" value="ALPHA-GALACTOSIDASE/ALPHA-N-ACETYLGALACTOSAMINIDASE"/>
    <property type="match status" value="1"/>
</dbReference>
<evidence type="ECO:0000256" key="4">
    <source>
        <dbReference type="ARBA" id="ARBA00022729"/>
    </source>
</evidence>
<dbReference type="OrthoDB" id="5795902at2759"/>
<evidence type="ECO:0000256" key="7">
    <source>
        <dbReference type="RuleBase" id="RU361168"/>
    </source>
</evidence>